<organism evidence="3 4">
    <name type="scientific">Achlya hypogyna</name>
    <name type="common">Oomycete</name>
    <name type="synonym">Protoachlya hypogyna</name>
    <dbReference type="NCBI Taxonomy" id="1202772"/>
    <lineage>
        <taxon>Eukaryota</taxon>
        <taxon>Sar</taxon>
        <taxon>Stramenopiles</taxon>
        <taxon>Oomycota</taxon>
        <taxon>Saprolegniomycetes</taxon>
        <taxon>Saprolegniales</taxon>
        <taxon>Achlyaceae</taxon>
        <taxon>Achlya</taxon>
    </lineage>
</organism>
<dbReference type="InterPro" id="IPR012677">
    <property type="entry name" value="Nucleotide-bd_a/b_plait_sf"/>
</dbReference>
<evidence type="ECO:0000313" key="4">
    <source>
        <dbReference type="Proteomes" id="UP000243579"/>
    </source>
</evidence>
<keyword evidence="4" id="KW-1185">Reference proteome</keyword>
<evidence type="ECO:0000313" key="3">
    <source>
        <dbReference type="EMBL" id="OQR93534.1"/>
    </source>
</evidence>
<comment type="caution">
    <text evidence="3">The sequence shown here is derived from an EMBL/GenBank/DDBJ whole genome shotgun (WGS) entry which is preliminary data.</text>
</comment>
<feature type="domain" description="RRM" evidence="2">
    <location>
        <begin position="1"/>
        <end position="68"/>
    </location>
</feature>
<evidence type="ECO:0000256" key="1">
    <source>
        <dbReference type="PROSITE-ProRule" id="PRU00176"/>
    </source>
</evidence>
<dbReference type="OrthoDB" id="296632at2759"/>
<dbReference type="Gene3D" id="3.30.70.330">
    <property type="match status" value="2"/>
</dbReference>
<dbReference type="PROSITE" id="PS50102">
    <property type="entry name" value="RRM"/>
    <property type="match status" value="1"/>
</dbReference>
<dbReference type="SMART" id="SM00360">
    <property type="entry name" value="RRM"/>
    <property type="match status" value="2"/>
</dbReference>
<dbReference type="STRING" id="1202772.A0A1V9Z6A7"/>
<dbReference type="AlphaFoldDB" id="A0A1V9Z6A7"/>
<accession>A0A1V9Z6A7</accession>
<dbReference type="PANTHER" id="PTHR15592">
    <property type="entry name" value="MATRIN 3/NUCLEAR PROTEIN 220-RELATED"/>
    <property type="match status" value="1"/>
</dbReference>
<dbReference type="InterPro" id="IPR035979">
    <property type="entry name" value="RBD_domain_sf"/>
</dbReference>
<evidence type="ECO:0000259" key="2">
    <source>
        <dbReference type="PROSITE" id="PS50102"/>
    </source>
</evidence>
<dbReference type="Pfam" id="PF13893">
    <property type="entry name" value="RRM_5"/>
    <property type="match status" value="2"/>
</dbReference>
<keyword evidence="1" id="KW-0694">RNA-binding</keyword>
<proteinExistence type="predicted"/>
<dbReference type="SUPFAM" id="SSF54928">
    <property type="entry name" value="RNA-binding domain, RBD"/>
    <property type="match status" value="2"/>
</dbReference>
<sequence length="194" mass="21349">MDDHFMKVGSLFTFFGCFGDVMRIKIMYRKQGTALVQFLDESHATSARENLNGVLLCGKKLRVDYSKHMAVVMPRADGADSFEKENTIDYSNAQSHRYKRRMLAEVAPPSPLLHVSGLPAALQPAVPGAPHPAAELFGQHGLVRHCHEIPSQPSMVLIEMASLEDAVDALVALDNSLYVDGRLRVSFSKSAPRA</sequence>
<dbReference type="InterPro" id="IPR000504">
    <property type="entry name" value="RRM_dom"/>
</dbReference>
<dbReference type="EMBL" id="JNBR01000404">
    <property type="protein sequence ID" value="OQR93534.1"/>
    <property type="molecule type" value="Genomic_DNA"/>
</dbReference>
<gene>
    <name evidence="3" type="ORF">ACHHYP_02471</name>
</gene>
<dbReference type="GO" id="GO:0003723">
    <property type="term" value="F:RNA binding"/>
    <property type="evidence" value="ECO:0007669"/>
    <property type="project" value="UniProtKB-UniRule"/>
</dbReference>
<reference evidence="3 4" key="1">
    <citation type="journal article" date="2014" name="Genome Biol. Evol.">
        <title>The secreted proteins of Achlya hypogyna and Thraustotheca clavata identify the ancestral oomycete secretome and reveal gene acquisitions by horizontal gene transfer.</title>
        <authorList>
            <person name="Misner I."/>
            <person name="Blouin N."/>
            <person name="Leonard G."/>
            <person name="Richards T.A."/>
            <person name="Lane C.E."/>
        </authorList>
    </citation>
    <scope>NUCLEOTIDE SEQUENCE [LARGE SCALE GENOMIC DNA]</scope>
    <source>
        <strain evidence="3 4">ATCC 48635</strain>
    </source>
</reference>
<name>A0A1V9Z6A7_ACHHY</name>
<protein>
    <submittedName>
        <fullName evidence="3">Polypyrimidine tract-binding protein</fullName>
    </submittedName>
</protein>
<dbReference type="Proteomes" id="UP000243579">
    <property type="component" value="Unassembled WGS sequence"/>
</dbReference>